<dbReference type="PANTHER" id="PTHR10218:SF369">
    <property type="entry name" value="GUANINE NUCLEOTIDE-BINDING PROTEIN ALPHA-2 SUBUNIT"/>
    <property type="match status" value="1"/>
</dbReference>
<dbReference type="PANTHER" id="PTHR10218">
    <property type="entry name" value="GTP-BINDING PROTEIN ALPHA SUBUNIT"/>
    <property type="match status" value="1"/>
</dbReference>
<dbReference type="GO" id="GO:0005737">
    <property type="term" value="C:cytoplasm"/>
    <property type="evidence" value="ECO:0007669"/>
    <property type="project" value="TreeGrafter"/>
</dbReference>
<gene>
    <name evidence="16" type="ORF">GSI_05115</name>
</gene>
<dbReference type="Gene3D" id="1.10.400.10">
    <property type="entry name" value="GI Alpha 1, domain 2-like"/>
    <property type="match status" value="1"/>
</dbReference>
<evidence type="ECO:0000256" key="13">
    <source>
        <dbReference type="ARBA" id="ARBA00072426"/>
    </source>
</evidence>
<evidence type="ECO:0000256" key="3">
    <source>
        <dbReference type="ARBA" id="ARBA00022707"/>
    </source>
</evidence>
<proteinExistence type="predicted"/>
<comment type="subunit">
    <text evidence="2">G proteins are composed of 3 units; alpha, beta and gamma. The alpha chain contains the guanine nucleotide binding site.</text>
</comment>
<keyword evidence="8 14" id="KW-0342">GTP-binding</keyword>
<evidence type="ECO:0000313" key="16">
    <source>
        <dbReference type="EMBL" id="PIL32997.1"/>
    </source>
</evidence>
<evidence type="ECO:0000256" key="8">
    <source>
        <dbReference type="ARBA" id="ARBA00023134"/>
    </source>
</evidence>
<evidence type="ECO:0000256" key="1">
    <source>
        <dbReference type="ARBA" id="ARBA00001946"/>
    </source>
</evidence>
<dbReference type="CDD" id="cd00066">
    <property type="entry name" value="G-alpha"/>
    <property type="match status" value="1"/>
</dbReference>
<dbReference type="EMBL" id="AYKW01000009">
    <property type="protein sequence ID" value="PIL32997.1"/>
    <property type="molecule type" value="Genomic_DNA"/>
</dbReference>
<feature type="binding site" evidence="15">
    <location>
        <position position="182"/>
    </location>
    <ligand>
        <name>Mg(2+)</name>
        <dbReference type="ChEBI" id="CHEBI:18420"/>
    </ligand>
</feature>
<evidence type="ECO:0000256" key="6">
    <source>
        <dbReference type="ARBA" id="ARBA00022801"/>
    </source>
</evidence>
<dbReference type="SUPFAM" id="SSF52540">
    <property type="entry name" value="P-loop containing nucleoside triphosphate hydrolases"/>
    <property type="match status" value="1"/>
</dbReference>
<feature type="binding site" evidence="14">
    <location>
        <begin position="222"/>
        <end position="226"/>
    </location>
    <ligand>
        <name>GTP</name>
        <dbReference type="ChEBI" id="CHEBI:37565"/>
    </ligand>
</feature>
<dbReference type="STRING" id="1077348.A0A2G8SH21"/>
<evidence type="ECO:0000256" key="9">
    <source>
        <dbReference type="ARBA" id="ARBA00023139"/>
    </source>
</evidence>
<dbReference type="InterPro" id="IPR011025">
    <property type="entry name" value="GproteinA_insert"/>
</dbReference>
<dbReference type="SUPFAM" id="SSF47895">
    <property type="entry name" value="Transducin (alpha subunit), insertion domain"/>
    <property type="match status" value="1"/>
</dbReference>
<keyword evidence="10" id="KW-0807">Transducer</keyword>
<feature type="binding site" evidence="15">
    <location>
        <position position="47"/>
    </location>
    <ligand>
        <name>Mg(2+)</name>
        <dbReference type="ChEBI" id="CHEBI:18420"/>
    </ligand>
</feature>
<dbReference type="PROSITE" id="PS51882">
    <property type="entry name" value="G_ALPHA"/>
    <property type="match status" value="1"/>
</dbReference>
<dbReference type="GO" id="GO:0005834">
    <property type="term" value="C:heterotrimeric G-protein complex"/>
    <property type="evidence" value="ECO:0007669"/>
    <property type="project" value="InterPro"/>
</dbReference>
<keyword evidence="6" id="KW-0378">Hydrolase</keyword>
<dbReference type="GO" id="GO:0046872">
    <property type="term" value="F:metal ion binding"/>
    <property type="evidence" value="ECO:0007669"/>
    <property type="project" value="UniProtKB-KW"/>
</dbReference>
<feature type="binding site" evidence="14">
    <location>
        <begin position="151"/>
        <end position="152"/>
    </location>
    <ligand>
        <name>GTP</name>
        <dbReference type="ChEBI" id="CHEBI:37565"/>
    </ligand>
</feature>
<dbReference type="FunFam" id="1.10.400.10:FF:000007">
    <property type="entry name" value="Guanine nucleotide-binding protein subunit alpha"/>
    <property type="match status" value="1"/>
</dbReference>
<dbReference type="FunFam" id="3.40.50.300:FF:000181">
    <property type="entry name" value="Guanine nucleotide-binding protein subunit alpha"/>
    <property type="match status" value="1"/>
</dbReference>
<feature type="binding site" evidence="14">
    <location>
        <begin position="43"/>
        <end position="48"/>
    </location>
    <ligand>
        <name>GTP</name>
        <dbReference type="ChEBI" id="CHEBI:37565"/>
    </ligand>
</feature>
<sequence length="374" mass="43052">MGNCVSTQDREAQMRSQEIDRQIEEDSRKLKKECKILLLGSGESGKSTIVKQMKIIHQNGYTPEERMAYRQTIYKNLLDSAHHIITAMRKFGMDCEDPANRARLEKILDYAVNPAPTFYFVEDMAQAIFDLWKDPIIPKIMDHSSEFYLMDSASYFFTEALRIGTPNYVPTETDVLRARATSRGITETRFSLGPLSRVRFPRSLLGGTVCARACVRPIHMFDVGGQRSERKKWIHCFESVTSIIFCTALSEYDQVLLEDRNQKRMAESLILFESVINSRWFLRTSIILFLNKIDVFKSKLPKVPLERYFPEYTGGPDINKAAKYILWRFMQANRARLSVYPHLTQATDTSNIRLVFAAVKETILQNALKDSGIL</sequence>
<dbReference type="GO" id="GO:0007189">
    <property type="term" value="P:adenylate cyclase-activating G protein-coupled receptor signaling pathway"/>
    <property type="evidence" value="ECO:0007669"/>
    <property type="project" value="TreeGrafter"/>
</dbReference>
<dbReference type="GO" id="GO:0005525">
    <property type="term" value="F:GTP binding"/>
    <property type="evidence" value="ECO:0007669"/>
    <property type="project" value="UniProtKB-KW"/>
</dbReference>
<dbReference type="SMART" id="SM00275">
    <property type="entry name" value="G_alpha"/>
    <property type="match status" value="1"/>
</dbReference>
<organism evidence="16 17">
    <name type="scientific">Ganoderma sinense ZZ0214-1</name>
    <dbReference type="NCBI Taxonomy" id="1077348"/>
    <lineage>
        <taxon>Eukaryota</taxon>
        <taxon>Fungi</taxon>
        <taxon>Dikarya</taxon>
        <taxon>Basidiomycota</taxon>
        <taxon>Agaricomycotina</taxon>
        <taxon>Agaricomycetes</taxon>
        <taxon>Polyporales</taxon>
        <taxon>Polyporaceae</taxon>
        <taxon>Ganoderma</taxon>
    </lineage>
</organism>
<evidence type="ECO:0000256" key="12">
    <source>
        <dbReference type="ARBA" id="ARBA00055018"/>
    </source>
</evidence>
<keyword evidence="5 14" id="KW-0547">Nucleotide-binding</keyword>
<dbReference type="OrthoDB" id="5817230at2759"/>
<evidence type="ECO:0000256" key="2">
    <source>
        <dbReference type="ARBA" id="ARBA00011356"/>
    </source>
</evidence>
<dbReference type="Gene3D" id="3.40.50.300">
    <property type="entry name" value="P-loop containing nucleotide triphosphate hydrolases"/>
    <property type="match status" value="1"/>
</dbReference>
<keyword evidence="17" id="KW-1185">Reference proteome</keyword>
<keyword evidence="11" id="KW-0449">Lipoprotein</keyword>
<dbReference type="InterPro" id="IPR002975">
    <property type="entry name" value="Fungi_Gprotein_alpha"/>
</dbReference>
<dbReference type="InterPro" id="IPR001019">
    <property type="entry name" value="Gprotein_alpha_su"/>
</dbReference>
<keyword evidence="3" id="KW-0519">Myristate</keyword>
<dbReference type="FunFam" id="3.40.50.300:FF:000692">
    <property type="entry name" value="Guanine nucleotide-binding protein subunit alpha"/>
    <property type="match status" value="1"/>
</dbReference>
<evidence type="ECO:0000256" key="7">
    <source>
        <dbReference type="ARBA" id="ARBA00022842"/>
    </source>
</evidence>
<dbReference type="PRINTS" id="PR00318">
    <property type="entry name" value="GPROTEINA"/>
</dbReference>
<evidence type="ECO:0000256" key="10">
    <source>
        <dbReference type="ARBA" id="ARBA00023224"/>
    </source>
</evidence>
<evidence type="ECO:0000256" key="15">
    <source>
        <dbReference type="PIRSR" id="PIRSR601019-2"/>
    </source>
</evidence>
<dbReference type="AlphaFoldDB" id="A0A2G8SH21"/>
<keyword evidence="7 15" id="KW-0460">Magnesium</keyword>
<evidence type="ECO:0000256" key="14">
    <source>
        <dbReference type="PIRSR" id="PIRSR601019-1"/>
    </source>
</evidence>
<keyword evidence="4 15" id="KW-0479">Metal-binding</keyword>
<evidence type="ECO:0000256" key="4">
    <source>
        <dbReference type="ARBA" id="ARBA00022723"/>
    </source>
</evidence>
<dbReference type="PRINTS" id="PR01241">
    <property type="entry name" value="GPROTEINAFNG"/>
</dbReference>
<accession>A0A2G8SH21</accession>
<dbReference type="GO" id="GO:0032502">
    <property type="term" value="P:developmental process"/>
    <property type="evidence" value="ECO:0007669"/>
    <property type="project" value="UniProtKB-ARBA"/>
</dbReference>
<protein>
    <recommendedName>
        <fullName evidence="13">Guanine nucleotide-binding protein subunit alpha</fullName>
    </recommendedName>
</protein>
<comment type="cofactor">
    <cofactor evidence="1">
        <name>Mg(2+)</name>
        <dbReference type="ChEBI" id="CHEBI:18420"/>
    </cofactor>
</comment>
<name>A0A2G8SH21_9APHY</name>
<keyword evidence="9" id="KW-0564">Palmitate</keyword>
<feature type="binding site" evidence="14">
    <location>
        <position position="346"/>
    </location>
    <ligand>
        <name>GTP</name>
        <dbReference type="ChEBI" id="CHEBI:37565"/>
    </ligand>
</feature>
<evidence type="ECO:0000256" key="5">
    <source>
        <dbReference type="ARBA" id="ARBA00022741"/>
    </source>
</evidence>
<reference evidence="16 17" key="1">
    <citation type="journal article" date="2015" name="Sci. Rep.">
        <title>Chromosome-level genome map provides insights into diverse defense mechanisms in the medicinal fungus Ganoderma sinense.</title>
        <authorList>
            <person name="Zhu Y."/>
            <person name="Xu J."/>
            <person name="Sun C."/>
            <person name="Zhou S."/>
            <person name="Xu H."/>
            <person name="Nelson D.R."/>
            <person name="Qian J."/>
            <person name="Song J."/>
            <person name="Luo H."/>
            <person name="Xiang L."/>
            <person name="Li Y."/>
            <person name="Xu Z."/>
            <person name="Ji A."/>
            <person name="Wang L."/>
            <person name="Lu S."/>
            <person name="Hayward A."/>
            <person name="Sun W."/>
            <person name="Li X."/>
            <person name="Schwartz D.C."/>
            <person name="Wang Y."/>
            <person name="Chen S."/>
        </authorList>
    </citation>
    <scope>NUCLEOTIDE SEQUENCE [LARGE SCALE GENOMIC DNA]</scope>
    <source>
        <strain evidence="16 17">ZZ0214-1</strain>
    </source>
</reference>
<dbReference type="GO" id="GO:0031683">
    <property type="term" value="F:G-protein beta/gamma-subunit complex binding"/>
    <property type="evidence" value="ECO:0007669"/>
    <property type="project" value="InterPro"/>
</dbReference>
<comment type="caution">
    <text evidence="16">The sequence shown here is derived from an EMBL/GenBank/DDBJ whole genome shotgun (WGS) entry which is preliminary data.</text>
</comment>
<dbReference type="Proteomes" id="UP000230002">
    <property type="component" value="Unassembled WGS sequence"/>
</dbReference>
<dbReference type="InterPro" id="IPR027417">
    <property type="entry name" value="P-loop_NTPase"/>
</dbReference>
<dbReference type="Pfam" id="PF00503">
    <property type="entry name" value="G-alpha"/>
    <property type="match status" value="1"/>
</dbReference>
<feature type="binding site" evidence="14">
    <location>
        <begin position="291"/>
        <end position="294"/>
    </location>
    <ligand>
        <name>GTP</name>
        <dbReference type="ChEBI" id="CHEBI:37565"/>
    </ligand>
</feature>
<evidence type="ECO:0000256" key="11">
    <source>
        <dbReference type="ARBA" id="ARBA00023288"/>
    </source>
</evidence>
<dbReference type="GO" id="GO:0001664">
    <property type="term" value="F:G protein-coupled receptor binding"/>
    <property type="evidence" value="ECO:0007669"/>
    <property type="project" value="InterPro"/>
</dbReference>
<comment type="function">
    <text evidence="12">Guanine nucleotide-binding proteins (G proteins) are involved as modulators or transducers in various transmembrane signaling systems. Involved in the mating pathway.</text>
</comment>
<evidence type="ECO:0000313" key="17">
    <source>
        <dbReference type="Proteomes" id="UP000230002"/>
    </source>
</evidence>
<dbReference type="GO" id="GO:0010255">
    <property type="term" value="P:glucose mediated signaling pathway"/>
    <property type="evidence" value="ECO:0007669"/>
    <property type="project" value="UniProtKB-ARBA"/>
</dbReference>
<dbReference type="GO" id="GO:0003924">
    <property type="term" value="F:GTPase activity"/>
    <property type="evidence" value="ECO:0007669"/>
    <property type="project" value="InterPro"/>
</dbReference>